<feature type="domain" description="Tn3 transposase DDE" evidence="1">
    <location>
        <begin position="2"/>
        <end position="223"/>
    </location>
</feature>
<dbReference type="AlphaFoldDB" id="A0A0A8UMT4"/>
<dbReference type="PATRIC" id="fig|449.7.peg.563"/>
<evidence type="ECO:0000313" key="3">
    <source>
        <dbReference type="Proteomes" id="UP000032803"/>
    </source>
</evidence>
<dbReference type="Proteomes" id="UP000032803">
    <property type="component" value="Chromosome I"/>
</dbReference>
<dbReference type="STRING" id="449.LHA_1093"/>
<proteinExistence type="predicted"/>
<accession>A0A0A8UMT4</accession>
<reference evidence="3" key="1">
    <citation type="submission" date="2014-09" db="EMBL/GenBank/DDBJ databases">
        <authorList>
            <person name="Gomez-Valero L."/>
        </authorList>
    </citation>
    <scope>NUCLEOTIDE SEQUENCE [LARGE SCALE GENOMIC DNA]</scope>
    <source>
        <strain evidence="3">ATCC35250</strain>
    </source>
</reference>
<dbReference type="EMBL" id="LN681225">
    <property type="protein sequence ID" value="CEK10150.1"/>
    <property type="molecule type" value="Genomic_DNA"/>
</dbReference>
<dbReference type="Pfam" id="PF01526">
    <property type="entry name" value="DDE_Tnp_Tn3"/>
    <property type="match status" value="1"/>
</dbReference>
<name>A0A0A8UMT4_LEGHA</name>
<dbReference type="KEGG" id="lha:LHA_1093"/>
<dbReference type="HOGENOM" id="CLU_009098_2_1_6"/>
<sequence length="255" mass="29394">MDLNAAYVDTHGQSTIGFGTCKLLDFKILPRLKNIHKQKLYMVSDSDKDVYTNLTNILKDSIQWKHIEEHYDEAIKHLVALKTGLVEADVFIKRFSKDNYKHPAYKALCEIGKAAKTIFLCEYLQHEELRIEINEGVNIVERLNSVMNFFFYGKLGEVNSNDPEEQELSILCLDLLQACAVYINTLLIQEILSDPMWRNRPTPEDYRALSPLIHSHFNPYGTFLLDLAKRLMIGNEDFTHINASQRESEAINQIA</sequence>
<protein>
    <submittedName>
        <fullName evidence="2">Putative transposase</fullName>
    </submittedName>
</protein>
<dbReference type="OrthoDB" id="5292689at2"/>
<evidence type="ECO:0000259" key="1">
    <source>
        <dbReference type="Pfam" id="PF01526"/>
    </source>
</evidence>
<dbReference type="GO" id="GO:0004803">
    <property type="term" value="F:transposase activity"/>
    <property type="evidence" value="ECO:0007669"/>
    <property type="project" value="InterPro"/>
</dbReference>
<keyword evidence="3" id="KW-1185">Reference proteome</keyword>
<dbReference type="GO" id="GO:0006313">
    <property type="term" value="P:DNA transposition"/>
    <property type="evidence" value="ECO:0007669"/>
    <property type="project" value="InterPro"/>
</dbReference>
<dbReference type="InterPro" id="IPR002513">
    <property type="entry name" value="Tn3_Tnp_DDE_dom"/>
</dbReference>
<organism evidence="2 3">
    <name type="scientific">Legionella hackeliae</name>
    <dbReference type="NCBI Taxonomy" id="449"/>
    <lineage>
        <taxon>Bacteria</taxon>
        <taxon>Pseudomonadati</taxon>
        <taxon>Pseudomonadota</taxon>
        <taxon>Gammaproteobacteria</taxon>
        <taxon>Legionellales</taxon>
        <taxon>Legionellaceae</taxon>
        <taxon>Legionella</taxon>
    </lineage>
</organism>
<gene>
    <name evidence="2" type="ORF">LHA_1093</name>
</gene>
<evidence type="ECO:0000313" key="2">
    <source>
        <dbReference type="EMBL" id="CEK10150.1"/>
    </source>
</evidence>